<reference evidence="8" key="1">
    <citation type="journal article" date="2024" name="Gigascience">
        <title>Chromosome-level genome of the poultry shaft louse Menopon gallinae provides insight into the host-switching and adaptive evolution of parasitic lice.</title>
        <authorList>
            <person name="Xu Y."/>
            <person name="Ma L."/>
            <person name="Liu S."/>
            <person name="Liang Y."/>
            <person name="Liu Q."/>
            <person name="He Z."/>
            <person name="Tian L."/>
            <person name="Duan Y."/>
            <person name="Cai W."/>
            <person name="Li H."/>
            <person name="Song F."/>
        </authorList>
    </citation>
    <scope>NUCLEOTIDE SEQUENCE</scope>
    <source>
        <strain evidence="8">Cailab_2023a</strain>
    </source>
</reference>
<dbReference type="PANTHER" id="PTHR31592">
    <property type="entry name" value="TRANSMEMBRANE PROTEIN 192"/>
    <property type="match status" value="1"/>
</dbReference>
<sequence>MVSLNRGDTSSTGGAVFFSESSLHSNDSDTHQLLHPVVGQEKIKKFTPLNTIPAAIIIIFLAILLEVLVLVFTLYWTNNDKCEPYFYTLYCHILYWALTFILDFYFKRKHHESRVRGYLEFYQKTHHHSRLPFYVTSIWNAALLAVETLVHEKYDLQSKCVSDGFMTPMNYLCFFITLEIVILIPILIVYVYRVSQFNKHQLCPDVQRDEWMASFIQDSYSAGEVGYRERDNHIEDLLEKQADLLRYLKEQNTRLIQKVLILSTQLKERRSSQFS</sequence>
<protein>
    <recommendedName>
        <fullName evidence="3">Transmembrane protein 192</fullName>
    </recommendedName>
</protein>
<keyword evidence="4 7" id="KW-0812">Transmembrane</keyword>
<evidence type="ECO:0000256" key="3">
    <source>
        <dbReference type="ARBA" id="ARBA00014635"/>
    </source>
</evidence>
<evidence type="ECO:0000256" key="7">
    <source>
        <dbReference type="SAM" id="Phobius"/>
    </source>
</evidence>
<feature type="transmembrane region" description="Helical" evidence="7">
    <location>
        <begin position="169"/>
        <end position="192"/>
    </location>
</feature>
<feature type="transmembrane region" description="Helical" evidence="7">
    <location>
        <begin position="87"/>
        <end position="106"/>
    </location>
</feature>
<evidence type="ECO:0000256" key="5">
    <source>
        <dbReference type="ARBA" id="ARBA00022989"/>
    </source>
</evidence>
<keyword evidence="5 7" id="KW-1133">Transmembrane helix</keyword>
<comment type="subcellular location">
    <subcellularLocation>
        <location evidence="1">Membrane</location>
        <topology evidence="1">Multi-pass membrane protein</topology>
    </subcellularLocation>
</comment>
<feature type="transmembrane region" description="Helical" evidence="7">
    <location>
        <begin position="131"/>
        <end position="149"/>
    </location>
</feature>
<evidence type="ECO:0000256" key="6">
    <source>
        <dbReference type="ARBA" id="ARBA00023136"/>
    </source>
</evidence>
<dbReference type="AlphaFoldDB" id="A0AAW2HHY2"/>
<evidence type="ECO:0000256" key="4">
    <source>
        <dbReference type="ARBA" id="ARBA00022692"/>
    </source>
</evidence>
<gene>
    <name evidence="8" type="ORF">PYX00_007149</name>
</gene>
<comment type="caution">
    <text evidence="8">The sequence shown here is derived from an EMBL/GenBank/DDBJ whole genome shotgun (WGS) entry which is preliminary data.</text>
</comment>
<evidence type="ECO:0000256" key="1">
    <source>
        <dbReference type="ARBA" id="ARBA00004141"/>
    </source>
</evidence>
<dbReference type="GO" id="GO:0005765">
    <property type="term" value="C:lysosomal membrane"/>
    <property type="evidence" value="ECO:0007669"/>
    <property type="project" value="TreeGrafter"/>
</dbReference>
<dbReference type="Pfam" id="PF14802">
    <property type="entry name" value="TMEM192"/>
    <property type="match status" value="1"/>
</dbReference>
<dbReference type="GO" id="GO:0005770">
    <property type="term" value="C:late endosome"/>
    <property type="evidence" value="ECO:0007669"/>
    <property type="project" value="TreeGrafter"/>
</dbReference>
<evidence type="ECO:0000313" key="8">
    <source>
        <dbReference type="EMBL" id="KAL0269404.1"/>
    </source>
</evidence>
<comment type="similarity">
    <text evidence="2">Belongs to the TMEM192 family.</text>
</comment>
<name>A0AAW2HHY2_9NEOP</name>
<dbReference type="InterPro" id="IPR029399">
    <property type="entry name" value="TMEM192"/>
</dbReference>
<dbReference type="EMBL" id="JARGDH010000004">
    <property type="protein sequence ID" value="KAL0269404.1"/>
    <property type="molecule type" value="Genomic_DNA"/>
</dbReference>
<proteinExistence type="inferred from homology"/>
<feature type="transmembrane region" description="Helical" evidence="7">
    <location>
        <begin position="52"/>
        <end position="75"/>
    </location>
</feature>
<keyword evidence="6 7" id="KW-0472">Membrane</keyword>
<dbReference type="PANTHER" id="PTHR31592:SF1">
    <property type="entry name" value="TRANSMEMBRANE PROTEIN 192"/>
    <property type="match status" value="1"/>
</dbReference>
<organism evidence="8">
    <name type="scientific">Menopon gallinae</name>
    <name type="common">poultry shaft louse</name>
    <dbReference type="NCBI Taxonomy" id="328185"/>
    <lineage>
        <taxon>Eukaryota</taxon>
        <taxon>Metazoa</taxon>
        <taxon>Ecdysozoa</taxon>
        <taxon>Arthropoda</taxon>
        <taxon>Hexapoda</taxon>
        <taxon>Insecta</taxon>
        <taxon>Pterygota</taxon>
        <taxon>Neoptera</taxon>
        <taxon>Paraneoptera</taxon>
        <taxon>Psocodea</taxon>
        <taxon>Troctomorpha</taxon>
        <taxon>Phthiraptera</taxon>
        <taxon>Amblycera</taxon>
        <taxon>Menoponidae</taxon>
        <taxon>Menopon</taxon>
    </lineage>
</organism>
<evidence type="ECO:0000256" key="2">
    <source>
        <dbReference type="ARBA" id="ARBA00006314"/>
    </source>
</evidence>
<accession>A0AAW2HHY2</accession>